<feature type="transmembrane region" description="Helical" evidence="6">
    <location>
        <begin position="38"/>
        <end position="61"/>
    </location>
</feature>
<feature type="transmembrane region" description="Helical" evidence="6">
    <location>
        <begin position="343"/>
        <end position="362"/>
    </location>
</feature>
<dbReference type="PANTHER" id="PTHR30250:SF11">
    <property type="entry name" value="O-ANTIGEN TRANSPORTER-RELATED"/>
    <property type="match status" value="1"/>
</dbReference>
<keyword evidence="2" id="KW-1003">Cell membrane</keyword>
<feature type="transmembrane region" description="Helical" evidence="6">
    <location>
        <begin position="159"/>
        <end position="181"/>
    </location>
</feature>
<feature type="transmembrane region" description="Helical" evidence="6">
    <location>
        <begin position="278"/>
        <end position="295"/>
    </location>
</feature>
<evidence type="ECO:0000256" key="3">
    <source>
        <dbReference type="ARBA" id="ARBA00022692"/>
    </source>
</evidence>
<dbReference type="RefSeq" id="WP_133439084.1">
    <property type="nucleotide sequence ID" value="NZ_CP037954.1"/>
</dbReference>
<dbReference type="KEGG" id="csal:NBC122_00747"/>
<feature type="transmembrane region" description="Helical" evidence="6">
    <location>
        <begin position="315"/>
        <end position="336"/>
    </location>
</feature>
<evidence type="ECO:0000256" key="1">
    <source>
        <dbReference type="ARBA" id="ARBA00004651"/>
    </source>
</evidence>
<protein>
    <submittedName>
        <fullName evidence="7">Uncharacterized protein</fullName>
    </submittedName>
</protein>
<keyword evidence="8" id="KW-1185">Reference proteome</keyword>
<dbReference type="AlphaFoldDB" id="A0A4P6ZDW7"/>
<evidence type="ECO:0000256" key="2">
    <source>
        <dbReference type="ARBA" id="ARBA00022475"/>
    </source>
</evidence>
<proteinExistence type="predicted"/>
<dbReference type="GO" id="GO:0005886">
    <property type="term" value="C:plasma membrane"/>
    <property type="evidence" value="ECO:0007669"/>
    <property type="project" value="UniProtKB-SubCell"/>
</dbReference>
<evidence type="ECO:0000256" key="5">
    <source>
        <dbReference type="ARBA" id="ARBA00023136"/>
    </source>
</evidence>
<feature type="transmembrane region" description="Helical" evidence="6">
    <location>
        <begin position="368"/>
        <end position="388"/>
    </location>
</feature>
<evidence type="ECO:0000313" key="8">
    <source>
        <dbReference type="Proteomes" id="UP000294419"/>
    </source>
</evidence>
<dbReference type="EMBL" id="CP037954">
    <property type="protein sequence ID" value="QBO57582.1"/>
    <property type="molecule type" value="Genomic_DNA"/>
</dbReference>
<keyword evidence="5 6" id="KW-0472">Membrane</keyword>
<feature type="transmembrane region" description="Helical" evidence="6">
    <location>
        <begin position="73"/>
        <end position="95"/>
    </location>
</feature>
<feature type="transmembrane region" description="Helical" evidence="6">
    <location>
        <begin position="188"/>
        <end position="206"/>
    </location>
</feature>
<dbReference type="InterPro" id="IPR050833">
    <property type="entry name" value="Poly_Biosynth_Transport"/>
</dbReference>
<gene>
    <name evidence="7" type="ORF">NBC122_00747</name>
</gene>
<name>A0A4P6ZDW7_9FLAO</name>
<keyword evidence="4 6" id="KW-1133">Transmembrane helix</keyword>
<dbReference type="PANTHER" id="PTHR30250">
    <property type="entry name" value="PST FAMILY PREDICTED COLANIC ACID TRANSPORTER"/>
    <property type="match status" value="1"/>
</dbReference>
<reference evidence="7 8" key="1">
    <citation type="submission" date="2019-03" db="EMBL/GenBank/DDBJ databases">
        <authorList>
            <person name="Kim H."/>
            <person name="Yu S.-M."/>
        </authorList>
    </citation>
    <scope>NUCLEOTIDE SEQUENCE [LARGE SCALE GENOMIC DNA]</scope>
    <source>
        <strain evidence="7 8">NBC122</strain>
    </source>
</reference>
<feature type="transmembrane region" description="Helical" evidence="6">
    <location>
        <begin position="133"/>
        <end position="153"/>
    </location>
</feature>
<comment type="subcellular location">
    <subcellularLocation>
        <location evidence="1">Cell membrane</location>
        <topology evidence="1">Multi-pass membrane protein</topology>
    </subcellularLocation>
</comment>
<feature type="transmembrane region" description="Helical" evidence="6">
    <location>
        <begin position="226"/>
        <end position="247"/>
    </location>
</feature>
<keyword evidence="3 6" id="KW-0812">Transmembrane</keyword>
<dbReference type="Proteomes" id="UP000294419">
    <property type="component" value="Chromosome"/>
</dbReference>
<feature type="transmembrane region" description="Helical" evidence="6">
    <location>
        <begin position="101"/>
        <end position="121"/>
    </location>
</feature>
<evidence type="ECO:0000256" key="4">
    <source>
        <dbReference type="ARBA" id="ARBA00022989"/>
    </source>
</evidence>
<dbReference type="OrthoDB" id="870113at2"/>
<organism evidence="7 8">
    <name type="scientific">Chryseobacterium salivictor</name>
    <dbReference type="NCBI Taxonomy" id="2547600"/>
    <lineage>
        <taxon>Bacteria</taxon>
        <taxon>Pseudomonadati</taxon>
        <taxon>Bacteroidota</taxon>
        <taxon>Flavobacteriia</taxon>
        <taxon>Flavobacteriales</taxon>
        <taxon>Weeksellaceae</taxon>
        <taxon>Chryseobacterium group</taxon>
        <taxon>Chryseobacterium</taxon>
    </lineage>
</organism>
<feature type="transmembrane region" description="Helical" evidence="6">
    <location>
        <begin position="12"/>
        <end position="32"/>
    </location>
</feature>
<evidence type="ECO:0000256" key="6">
    <source>
        <dbReference type="SAM" id="Phobius"/>
    </source>
</evidence>
<evidence type="ECO:0000313" key="7">
    <source>
        <dbReference type="EMBL" id="QBO57582.1"/>
    </source>
</evidence>
<sequence length="420" mass="47660">MKQLTIVQTFISRFLILVLSFGLVIFSTNMWGTEGKGVIAILIANAAIVGFFSSVFSGSSISYFSSKFKTEQVLLYAYLWSIIVGVVVPLTFSLVFRQDDYLLYLIPISILFSLLSANINLFIGRKDIRRFNLYTILQQLVHFLFLIVLIYVVGFEDVATYFIAQIFCYTILFFLSSFQILSKSKLSNFTFSIVIIVAMFSYGWKTQLSAFIQFLNYRLSFYFLEYFQGIATVGVFSIGVAFSEAIWTLSRSLAVILYADVINSKNEQDSITKTKSSLKITLFVTVFFLAIMLLVPEKVYTVIFSKDFYQTKKIILLLSPGIVAIAVSNIIGYYFAGTNRLGILNVKSVIGFLITICLSFYAIPKWGIFGACLVTTVSYCVSSGVLFWKFFSITNFKIQDYLISKSDLNLYLRKIVRKLS</sequence>
<accession>A0A4P6ZDW7</accession>